<evidence type="ECO:0000313" key="2">
    <source>
        <dbReference type="EMBL" id="SVD04677.1"/>
    </source>
</evidence>
<organism evidence="2">
    <name type="scientific">marine metagenome</name>
    <dbReference type="NCBI Taxonomy" id="408172"/>
    <lineage>
        <taxon>unclassified sequences</taxon>
        <taxon>metagenomes</taxon>
        <taxon>ecological metagenomes</taxon>
    </lineage>
</organism>
<evidence type="ECO:0000259" key="1">
    <source>
        <dbReference type="Pfam" id="PF07883"/>
    </source>
</evidence>
<dbReference type="PANTHER" id="PTHR40112">
    <property type="entry name" value="H2HPP ISOMERASE"/>
    <property type="match status" value="1"/>
</dbReference>
<dbReference type="AlphaFoldDB" id="A0A382S617"/>
<dbReference type="InterPro" id="IPR011051">
    <property type="entry name" value="RmlC_Cupin_sf"/>
</dbReference>
<dbReference type="SUPFAM" id="SSF51182">
    <property type="entry name" value="RmlC-like cupins"/>
    <property type="match status" value="1"/>
</dbReference>
<dbReference type="Pfam" id="PF07883">
    <property type="entry name" value="Cupin_2"/>
    <property type="match status" value="1"/>
</dbReference>
<dbReference type="EMBL" id="UINC01126292">
    <property type="protein sequence ID" value="SVD04677.1"/>
    <property type="molecule type" value="Genomic_DNA"/>
</dbReference>
<reference evidence="2" key="1">
    <citation type="submission" date="2018-05" db="EMBL/GenBank/DDBJ databases">
        <authorList>
            <person name="Lanie J.A."/>
            <person name="Ng W.-L."/>
            <person name="Kazmierczak K.M."/>
            <person name="Andrzejewski T.M."/>
            <person name="Davidsen T.M."/>
            <person name="Wayne K.J."/>
            <person name="Tettelin H."/>
            <person name="Glass J.I."/>
            <person name="Rusch D."/>
            <person name="Podicherti R."/>
            <person name="Tsui H.-C.T."/>
            <person name="Winkler M.E."/>
        </authorList>
    </citation>
    <scope>NUCLEOTIDE SEQUENCE</scope>
</reference>
<feature type="non-terminal residue" evidence="2">
    <location>
        <position position="92"/>
    </location>
</feature>
<feature type="domain" description="Cupin type-2" evidence="1">
    <location>
        <begin position="32"/>
        <end position="88"/>
    </location>
</feature>
<dbReference type="PANTHER" id="PTHR40112:SF1">
    <property type="entry name" value="H2HPP ISOMERASE"/>
    <property type="match status" value="1"/>
</dbReference>
<name>A0A382S617_9ZZZZ</name>
<gene>
    <name evidence="2" type="ORF">METZ01_LOCUS357531</name>
</gene>
<accession>A0A382S617</accession>
<proteinExistence type="predicted"/>
<protein>
    <recommendedName>
        <fullName evidence="1">Cupin type-2 domain-containing protein</fullName>
    </recommendedName>
</protein>
<dbReference type="Gene3D" id="2.60.120.10">
    <property type="entry name" value="Jelly Rolls"/>
    <property type="match status" value="1"/>
</dbReference>
<dbReference type="InterPro" id="IPR052535">
    <property type="entry name" value="Bacilysin_H2HPP_isomerase"/>
</dbReference>
<sequence length="92" mass="10365">MSFLNLKNLESRETMPGFHGRFIHGDSLTIVHWEIETNATLPEHSHPHEQVSNLLEGEFEITIAGWTERLQKGAVAIIPAYAVHSGRAMTRC</sequence>
<dbReference type="InterPro" id="IPR014710">
    <property type="entry name" value="RmlC-like_jellyroll"/>
</dbReference>
<dbReference type="InterPro" id="IPR013096">
    <property type="entry name" value="Cupin_2"/>
</dbReference>